<feature type="signal peptide" evidence="9">
    <location>
        <begin position="1"/>
        <end position="33"/>
    </location>
</feature>
<dbReference type="InterPro" id="IPR010917">
    <property type="entry name" value="TonB_rcpt_CS"/>
</dbReference>
<evidence type="ECO:0000256" key="4">
    <source>
        <dbReference type="ARBA" id="ARBA00022692"/>
    </source>
</evidence>
<dbReference type="InterPro" id="IPR039426">
    <property type="entry name" value="TonB-dep_rcpt-like"/>
</dbReference>
<keyword evidence="8" id="KW-0998">Cell outer membrane</keyword>
<dbReference type="InterPro" id="IPR037066">
    <property type="entry name" value="Plug_dom_sf"/>
</dbReference>
<proteinExistence type="predicted"/>
<accession>A0ABY6GKC9</accession>
<evidence type="ECO:0000256" key="2">
    <source>
        <dbReference type="ARBA" id="ARBA00022448"/>
    </source>
</evidence>
<dbReference type="InterPro" id="IPR036942">
    <property type="entry name" value="Beta-barrel_TonB_sf"/>
</dbReference>
<dbReference type="Pfam" id="PF07715">
    <property type="entry name" value="Plug"/>
    <property type="match status" value="1"/>
</dbReference>
<dbReference type="SUPFAM" id="SSF56935">
    <property type="entry name" value="Porins"/>
    <property type="match status" value="1"/>
</dbReference>
<dbReference type="PROSITE" id="PS01156">
    <property type="entry name" value="TONB_DEPENDENT_REC_2"/>
    <property type="match status" value="1"/>
</dbReference>
<evidence type="ECO:0000256" key="3">
    <source>
        <dbReference type="ARBA" id="ARBA00022452"/>
    </source>
</evidence>
<organism evidence="11 12">
    <name type="scientific">Candidatus Kirkpatrickella diaphorinae</name>
    <dbReference type="NCBI Taxonomy" id="2984322"/>
    <lineage>
        <taxon>Bacteria</taxon>
        <taxon>Pseudomonadati</taxon>
        <taxon>Pseudomonadota</taxon>
        <taxon>Alphaproteobacteria</taxon>
        <taxon>Acetobacterales</taxon>
        <taxon>Acetobacteraceae</taxon>
        <taxon>Candidatus Kirkpatrickella</taxon>
    </lineage>
</organism>
<evidence type="ECO:0000256" key="9">
    <source>
        <dbReference type="SAM" id="SignalP"/>
    </source>
</evidence>
<dbReference type="Gene3D" id="2.170.130.10">
    <property type="entry name" value="TonB-dependent receptor, plug domain"/>
    <property type="match status" value="1"/>
</dbReference>
<keyword evidence="2" id="KW-0813">Transport</keyword>
<dbReference type="EMBL" id="CP107052">
    <property type="protein sequence ID" value="UYH51992.1"/>
    <property type="molecule type" value="Genomic_DNA"/>
</dbReference>
<keyword evidence="5 9" id="KW-0732">Signal</keyword>
<dbReference type="Gene3D" id="2.40.170.20">
    <property type="entry name" value="TonB-dependent receptor, beta-barrel domain"/>
    <property type="match status" value="1"/>
</dbReference>
<name>A0ABY6GKC9_9PROT</name>
<evidence type="ECO:0000313" key="12">
    <source>
        <dbReference type="Proteomes" id="UP001163831"/>
    </source>
</evidence>
<dbReference type="PANTHER" id="PTHR30069">
    <property type="entry name" value="TONB-DEPENDENT OUTER MEMBRANE RECEPTOR"/>
    <property type="match status" value="1"/>
</dbReference>
<keyword evidence="4" id="KW-0812">Transmembrane</keyword>
<evidence type="ECO:0000256" key="6">
    <source>
        <dbReference type="ARBA" id="ARBA00023077"/>
    </source>
</evidence>
<keyword evidence="6" id="KW-0798">TonB box</keyword>
<feature type="domain" description="TonB-dependent receptor plug" evidence="10">
    <location>
        <begin position="56"/>
        <end position="151"/>
    </location>
</feature>
<keyword evidence="3" id="KW-1134">Transmembrane beta strand</keyword>
<evidence type="ECO:0000256" key="1">
    <source>
        <dbReference type="ARBA" id="ARBA00004571"/>
    </source>
</evidence>
<sequence>MPASHDRLRKLRRGVPMLMRALSALLLTDSALSATPRAAMTVEADRPMSRTDYFNVTARRPGDSHSADTSDLLTGQLGYSSYVAGGVANLPVLNGMADDRVATIVDGMRMGDGCPNHMNPIMSYVDPDSVSVARAIAGITSVSEGGDSIGGSVLIKRRPLEFSKTHSVLVTGRARGDYRSNGGGSGASGSVTVANDMWSLRYTGSYAHASDYRTGGAGHRVRSTSYLSFNHAVTAGFQKGAHAADLTFGQQDIPYEGFPNAYMDMTNNRSSFVNGHYKGAFDWGTLEARGFWQRVNHVMNMLADKGGHSATTGMPMNTDKRTVGYNVDVTIPLSTRHRLMMGSQFIHDGLNDWWPPLMGSKMMGPGTFHSINNGHRDRIGHYLSWDAQWTPKFSSQLGVRNDVVMMNTGNVAPYSWTGMMSRPDANAARAFNALNRGRTDVNFDVTATTRYVANERVSLEGGFARKTRSPNMYERYAWGMGAMATKMIGWFGDGNGYVGNPDLKPEVAYTASYTLSLHDASQRKWAINIQPFYTYTHNYINVTRIGTLGKGFEKLRFVNHNAQSYGINANGRVRLYNSRIWGSGAIVSYLNWVRGQDEVTGSGLYHQMPASGSIGFHSTYKNFTGRVDVTLVKRKSTVDWLRHEPRTPGYALLGMGLRYNWRAFTLDAAIENVLDQKYYLPLGGWSLGDYKATKILSPLAGMGRSFNLSLAARF</sequence>
<reference evidence="11" key="1">
    <citation type="submission" date="2022-10" db="EMBL/GenBank/DDBJ databases">
        <title>Candidatus Kirkpatrella diaphorinas gen. nov., sp. nov., an uncultured endosymbiont identified in a population of Diaphorina citri from Hawaii.</title>
        <authorList>
            <person name="Henry E.M."/>
            <person name="Carlson C.R."/>
            <person name="Kuo Y.-W."/>
        </authorList>
    </citation>
    <scope>NUCLEOTIDE SEQUENCE</scope>
    <source>
        <strain evidence="11">CADCRV1</strain>
    </source>
</reference>
<evidence type="ECO:0000313" key="11">
    <source>
        <dbReference type="EMBL" id="UYH51992.1"/>
    </source>
</evidence>
<gene>
    <name evidence="11" type="ORF">N5W20_03805</name>
</gene>
<dbReference type="PANTHER" id="PTHR30069:SF49">
    <property type="entry name" value="OUTER MEMBRANE PROTEIN C"/>
    <property type="match status" value="1"/>
</dbReference>
<dbReference type="InterPro" id="IPR012910">
    <property type="entry name" value="Plug_dom"/>
</dbReference>
<feature type="chain" id="PRO_5045111111" evidence="9">
    <location>
        <begin position="34"/>
        <end position="714"/>
    </location>
</feature>
<keyword evidence="7" id="KW-0472">Membrane</keyword>
<evidence type="ECO:0000259" key="10">
    <source>
        <dbReference type="Pfam" id="PF07715"/>
    </source>
</evidence>
<comment type="subcellular location">
    <subcellularLocation>
        <location evidence="1">Cell outer membrane</location>
        <topology evidence="1">Multi-pass membrane protein</topology>
    </subcellularLocation>
</comment>
<dbReference type="Proteomes" id="UP001163831">
    <property type="component" value="Chromosome"/>
</dbReference>
<evidence type="ECO:0000256" key="5">
    <source>
        <dbReference type="ARBA" id="ARBA00022729"/>
    </source>
</evidence>
<keyword evidence="12" id="KW-1185">Reference proteome</keyword>
<keyword evidence="11" id="KW-0675">Receptor</keyword>
<protein>
    <submittedName>
        <fullName evidence="11">TonB-dependent receptor plug domain-containing protein</fullName>
    </submittedName>
</protein>
<evidence type="ECO:0000256" key="7">
    <source>
        <dbReference type="ARBA" id="ARBA00023136"/>
    </source>
</evidence>
<evidence type="ECO:0000256" key="8">
    <source>
        <dbReference type="ARBA" id="ARBA00023237"/>
    </source>
</evidence>